<sequence>MKVSKFKNVYQITLFPKVFPINCFAIEKNDHLIVIDMGMKKFVKKVQSIANNTDKPVKYLLLTHTHADHTGAVNHFKETFPNAETGISGRDRQLLDGDFTLRDGEPEEKIKGGFPKKTV</sequence>
<name>A0A1G9CDC0_9BACL</name>
<proteinExistence type="predicted"/>
<feature type="domain" description="Metallo-beta-lactamase" evidence="2">
    <location>
        <begin position="18"/>
        <end position="99"/>
    </location>
</feature>
<reference evidence="4" key="1">
    <citation type="submission" date="2016-10" db="EMBL/GenBank/DDBJ databases">
        <authorList>
            <person name="Varghese N."/>
            <person name="Submissions S."/>
        </authorList>
    </citation>
    <scope>NUCLEOTIDE SEQUENCE [LARGE SCALE GENOMIC DNA]</scope>
    <source>
        <strain evidence="4">CGMCC 1.8895</strain>
    </source>
</reference>
<organism evidence="3 4">
    <name type="scientific">Lacicoccus qingdaonensis</name>
    <dbReference type="NCBI Taxonomy" id="576118"/>
    <lineage>
        <taxon>Bacteria</taxon>
        <taxon>Bacillati</taxon>
        <taxon>Bacillota</taxon>
        <taxon>Bacilli</taxon>
        <taxon>Bacillales</taxon>
        <taxon>Salinicoccaceae</taxon>
        <taxon>Lacicoccus</taxon>
    </lineage>
</organism>
<accession>A0A1G9CDC0</accession>
<evidence type="ECO:0000313" key="3">
    <source>
        <dbReference type="EMBL" id="SDK49627.1"/>
    </source>
</evidence>
<dbReference type="SUPFAM" id="SSF56281">
    <property type="entry name" value="Metallo-hydrolase/oxidoreductase"/>
    <property type="match status" value="1"/>
</dbReference>
<dbReference type="InterPro" id="IPR001279">
    <property type="entry name" value="Metallo-B-lactamas"/>
</dbReference>
<gene>
    <name evidence="3" type="ORF">SAMN05216216_10426</name>
</gene>
<dbReference type="OrthoDB" id="9802248at2"/>
<dbReference type="Gene3D" id="3.60.15.10">
    <property type="entry name" value="Ribonuclease Z/Hydroxyacylglutathione hydrolase-like"/>
    <property type="match status" value="1"/>
</dbReference>
<dbReference type="InterPro" id="IPR036866">
    <property type="entry name" value="RibonucZ/Hydroxyglut_hydro"/>
</dbReference>
<feature type="region of interest" description="Disordered" evidence="1">
    <location>
        <begin position="98"/>
        <end position="119"/>
    </location>
</feature>
<evidence type="ECO:0000313" key="4">
    <source>
        <dbReference type="Proteomes" id="UP000199008"/>
    </source>
</evidence>
<dbReference type="AlphaFoldDB" id="A0A1G9CDC0"/>
<dbReference type="EMBL" id="FNFY01000004">
    <property type="protein sequence ID" value="SDK49627.1"/>
    <property type="molecule type" value="Genomic_DNA"/>
</dbReference>
<evidence type="ECO:0000256" key="1">
    <source>
        <dbReference type="SAM" id="MobiDB-lite"/>
    </source>
</evidence>
<keyword evidence="4" id="KW-1185">Reference proteome</keyword>
<protein>
    <submittedName>
        <fullName evidence="3">Metallo-beta-lactamase superfamily protein</fullName>
    </submittedName>
</protein>
<dbReference type="Proteomes" id="UP000199008">
    <property type="component" value="Unassembled WGS sequence"/>
</dbReference>
<feature type="compositionally biased region" description="Basic and acidic residues" evidence="1">
    <location>
        <begin position="98"/>
        <end position="111"/>
    </location>
</feature>
<dbReference type="Pfam" id="PF00753">
    <property type="entry name" value="Lactamase_B"/>
    <property type="match status" value="1"/>
</dbReference>
<dbReference type="STRING" id="576118.SAMN05216216_10426"/>
<evidence type="ECO:0000259" key="2">
    <source>
        <dbReference type="Pfam" id="PF00753"/>
    </source>
</evidence>